<reference evidence="1 2" key="1">
    <citation type="journal article" date="2022" name="Int. J. Syst. Evol. Microbiol.">
        <title>Miniphocaeibacter halophilus sp. nov., an ammonium-tolerant acetate-producing bacterium isolated from a biogas system.</title>
        <authorList>
            <person name="Schnurer A."/>
            <person name="Singh A."/>
            <person name="Bi S."/>
            <person name="Qiao W."/>
            <person name="Westerholm M."/>
        </authorList>
    </citation>
    <scope>NUCLEOTIDE SEQUENCE [LARGE SCALE GENOMIC DNA]</scope>
    <source>
        <strain evidence="1 2">AMB_01</strain>
    </source>
</reference>
<dbReference type="EMBL" id="CP066744">
    <property type="protein sequence ID" value="QQK07620.1"/>
    <property type="molecule type" value="Genomic_DNA"/>
</dbReference>
<sequence length="322" mass="37352">MKFLFFTDTHIRSTNPVSRKDNFLETIENKFAEINSLINKYDIDYVLHGGDLFDRPDIPVRIIGKFANILKSFNKPIYIISGNHDIYGHNPNTVDRSMLGLLNTLDIVTLINKDDPIILKEENLRIQLSGCPYIYDIDSEYKKYYFPQRLEDVDYHIFLIHSFLIDKPFVDSVSHTLIEEILEIDADIVLSGHYHTGFGVKNINNKYFINPGSLLRTNSSKPELKRIPEVVIMDISKEGINIKEIPLKSALPGEDVLKINNNYEKLKSEALEDFKLLVRQSSNLESYNIYDILKEISEKNNFPKRILEEALKRIEDIEVNKK</sequence>
<protein>
    <submittedName>
        <fullName evidence="1">Metallophosphoesterase family protein</fullName>
    </submittedName>
</protein>
<proteinExistence type="predicted"/>
<organism evidence="1 2">
    <name type="scientific">Miniphocaeibacter halophilus</name>
    <dbReference type="NCBI Taxonomy" id="2931922"/>
    <lineage>
        <taxon>Bacteria</taxon>
        <taxon>Bacillati</taxon>
        <taxon>Bacillota</taxon>
        <taxon>Tissierellia</taxon>
        <taxon>Tissierellales</taxon>
        <taxon>Peptoniphilaceae</taxon>
        <taxon>Miniphocaeibacter</taxon>
    </lineage>
</organism>
<evidence type="ECO:0000313" key="2">
    <source>
        <dbReference type="Proteomes" id="UP000595814"/>
    </source>
</evidence>
<name>A0AC61MSP9_9FIRM</name>
<gene>
    <name evidence="1" type="ORF">JFY71_10045</name>
</gene>
<keyword evidence="2" id="KW-1185">Reference proteome</keyword>
<evidence type="ECO:0000313" key="1">
    <source>
        <dbReference type="EMBL" id="QQK07620.1"/>
    </source>
</evidence>
<dbReference type="Proteomes" id="UP000595814">
    <property type="component" value="Chromosome"/>
</dbReference>
<accession>A0AC61MSP9</accession>